<evidence type="ECO:0000256" key="1">
    <source>
        <dbReference type="SAM" id="Phobius"/>
    </source>
</evidence>
<reference evidence="2 3" key="1">
    <citation type="submission" date="2017-09" db="EMBL/GenBank/DDBJ databases">
        <title>Large-scale bioinformatics analysis of Bacillus genomes uncovers conserved roles of natural products in bacterial physiology.</title>
        <authorList>
            <consortium name="Agbiome Team Llc"/>
            <person name="Bleich R.M."/>
            <person name="Kirk G.J."/>
            <person name="Santa Maria K.C."/>
            <person name="Allen S.E."/>
            <person name="Farag S."/>
            <person name="Shank E.A."/>
            <person name="Bowers A."/>
        </authorList>
    </citation>
    <scope>NUCLEOTIDE SEQUENCE [LARGE SCALE GENOMIC DNA]</scope>
    <source>
        <strain evidence="2 3">AFS005140</strain>
    </source>
</reference>
<keyword evidence="1" id="KW-0812">Transmembrane</keyword>
<dbReference type="RefSeq" id="WP_098317015.1">
    <property type="nucleotide sequence ID" value="NZ_NTYF01000023.1"/>
</dbReference>
<evidence type="ECO:0000313" key="3">
    <source>
        <dbReference type="Proteomes" id="UP000219897"/>
    </source>
</evidence>
<dbReference type="AlphaFoldDB" id="A0ABD6S766"/>
<accession>A0ABD6S766</accession>
<feature type="transmembrane region" description="Helical" evidence="1">
    <location>
        <begin position="34"/>
        <end position="55"/>
    </location>
</feature>
<comment type="caution">
    <text evidence="2">The sequence shown here is derived from an EMBL/GenBank/DDBJ whole genome shotgun (WGS) entry which is preliminary data.</text>
</comment>
<keyword evidence="1" id="KW-1133">Transmembrane helix</keyword>
<keyword evidence="1" id="KW-0472">Membrane</keyword>
<feature type="transmembrane region" description="Helical" evidence="1">
    <location>
        <begin position="101"/>
        <end position="131"/>
    </location>
</feature>
<dbReference type="EMBL" id="NTYF01000023">
    <property type="protein sequence ID" value="PER55674.1"/>
    <property type="molecule type" value="Genomic_DNA"/>
</dbReference>
<protein>
    <submittedName>
        <fullName evidence="2">Uncharacterized protein</fullName>
    </submittedName>
</protein>
<organism evidence="2 3">
    <name type="scientific">Bacillus thuringiensis</name>
    <dbReference type="NCBI Taxonomy" id="1428"/>
    <lineage>
        <taxon>Bacteria</taxon>
        <taxon>Bacillati</taxon>
        <taxon>Bacillota</taxon>
        <taxon>Bacilli</taxon>
        <taxon>Bacillales</taxon>
        <taxon>Bacillaceae</taxon>
        <taxon>Bacillus</taxon>
        <taxon>Bacillus cereus group</taxon>
    </lineage>
</organism>
<evidence type="ECO:0000313" key="2">
    <source>
        <dbReference type="EMBL" id="PER55674.1"/>
    </source>
</evidence>
<name>A0ABD6S766_BACTU</name>
<gene>
    <name evidence="2" type="ORF">CN495_07935</name>
</gene>
<proteinExistence type="predicted"/>
<dbReference type="Proteomes" id="UP000219897">
    <property type="component" value="Unassembled WGS sequence"/>
</dbReference>
<sequence>METGGQQGLSDIVNFFNMQSTTGDVSTALSASGWAFKIALFVIMTVGALAMAVWLSRIAVDIVCLVTRGTAVADKMGKLGTGKGDSYDSVGKYLKGNIVEIVLVIVLITFLITGWLLRLIAMALSGIGILLNKLLGLDLAGGLATLDADAFKENISARRTTSLRNQYDDELSSVRHYANVLYDKAKDGAISDDPAFNQAKSMYTQSMVKADLLATELNKRKATDEMKLGADYFKQHLRQNGDGACNKSFMVNDVQSTYGKTISCAG</sequence>